<dbReference type="EnsemblMetazoa" id="GPAI008625-RA">
    <property type="protein sequence ID" value="GPAI008625-PA"/>
    <property type="gene ID" value="GPAI008625"/>
</dbReference>
<reference evidence="2" key="1">
    <citation type="submission" date="2014-03" db="EMBL/GenBank/DDBJ databases">
        <authorList>
            <person name="Aksoy S."/>
            <person name="Warren W."/>
            <person name="Wilson R.K."/>
        </authorList>
    </citation>
    <scope>NUCLEOTIDE SEQUENCE [LARGE SCALE GENOMIC DNA]</scope>
    <source>
        <strain evidence="2">IAEA</strain>
    </source>
</reference>
<reference evidence="1" key="2">
    <citation type="submission" date="2020-05" db="UniProtKB">
        <authorList>
            <consortium name="EnsemblMetazoa"/>
        </authorList>
    </citation>
    <scope>IDENTIFICATION</scope>
    <source>
        <strain evidence="1">IAEA</strain>
    </source>
</reference>
<proteinExistence type="predicted"/>
<name>A0A1A9ZAH3_GLOPL</name>
<organism evidence="1 2">
    <name type="scientific">Glossina pallidipes</name>
    <name type="common">Tsetse fly</name>
    <dbReference type="NCBI Taxonomy" id="7398"/>
    <lineage>
        <taxon>Eukaryota</taxon>
        <taxon>Metazoa</taxon>
        <taxon>Ecdysozoa</taxon>
        <taxon>Arthropoda</taxon>
        <taxon>Hexapoda</taxon>
        <taxon>Insecta</taxon>
        <taxon>Pterygota</taxon>
        <taxon>Neoptera</taxon>
        <taxon>Endopterygota</taxon>
        <taxon>Diptera</taxon>
        <taxon>Brachycera</taxon>
        <taxon>Muscomorpha</taxon>
        <taxon>Hippoboscoidea</taxon>
        <taxon>Glossinidae</taxon>
        <taxon>Glossina</taxon>
    </lineage>
</organism>
<evidence type="ECO:0000313" key="1">
    <source>
        <dbReference type="EnsemblMetazoa" id="GPAI008625-PA"/>
    </source>
</evidence>
<sequence>MLLLLVADLGSDMNIKSIYISSTFHTNFQLLEEESFHTINDCCQSARTTEDEKIIAQTVEIMQGKRSFDCLNQRCSQSCNIHSSHVNYMLNILNSFGAVLVYFLRGACMGFGGGAGTNPSIGGGVGDDANEACFGAFTADILSETWLADDVGAGDNVDAGTNIVLLETHCNTHACFIANGGVDPENGVVVHSNSDKRTHFGHARVDAWAGTYRVDAGFVGGDNVGAKDGADARADAANGGIGREDGLDARAGAGSYGAACEDVEPGDGVNVHTSFGSYREDFDTHTPFRHVRISSSAAECGSGSGFADGDDAFGIYARIYIRNGGICSEVFVGILADNGTSTHIGFEVSTVVDFVAVAVAYIVVHMDIDVGTYIYIDSDIVNVACIAADNRAYADSDTDARTGAEAGAYIGDDAATDTYFAYGSQCEKHA</sequence>
<dbReference type="Proteomes" id="UP000092445">
    <property type="component" value="Unassembled WGS sequence"/>
</dbReference>
<evidence type="ECO:0000313" key="2">
    <source>
        <dbReference type="Proteomes" id="UP000092445"/>
    </source>
</evidence>
<accession>A0A1A9ZAH3</accession>
<dbReference type="VEuPathDB" id="VectorBase:GPAI008625"/>
<dbReference type="AlphaFoldDB" id="A0A1A9ZAH3"/>
<protein>
    <submittedName>
        <fullName evidence="1">Uncharacterized protein</fullName>
    </submittedName>
</protein>
<keyword evidence="2" id="KW-1185">Reference proteome</keyword>